<dbReference type="GO" id="GO:0005737">
    <property type="term" value="C:cytoplasm"/>
    <property type="evidence" value="ECO:0000318"/>
    <property type="project" value="GO_Central"/>
</dbReference>
<dbReference type="InParanoid" id="F6YCK1"/>
<dbReference type="GO" id="GO:1990756">
    <property type="term" value="F:ubiquitin-like ligase-substrate adaptor activity"/>
    <property type="evidence" value="ECO:0000318"/>
    <property type="project" value="GO_Central"/>
</dbReference>
<keyword evidence="1" id="KW-0880">Kelch repeat</keyword>
<reference evidence="6" key="1">
    <citation type="journal article" date="2002" name="Science">
        <title>The draft genome of Ciona intestinalis: insights into chordate and vertebrate origins.</title>
        <authorList>
            <person name="Dehal P."/>
            <person name="Satou Y."/>
            <person name="Campbell R.K."/>
            <person name="Chapman J."/>
            <person name="Degnan B."/>
            <person name="De Tomaso A."/>
            <person name="Davidson B."/>
            <person name="Di Gregorio A."/>
            <person name="Gelpke M."/>
            <person name="Goodstein D.M."/>
            <person name="Harafuji N."/>
            <person name="Hastings K.E."/>
            <person name="Ho I."/>
            <person name="Hotta K."/>
            <person name="Huang W."/>
            <person name="Kawashima T."/>
            <person name="Lemaire P."/>
            <person name="Martinez D."/>
            <person name="Meinertzhagen I.A."/>
            <person name="Necula S."/>
            <person name="Nonaka M."/>
            <person name="Putnam N."/>
            <person name="Rash S."/>
            <person name="Saiga H."/>
            <person name="Satake M."/>
            <person name="Terry A."/>
            <person name="Yamada L."/>
            <person name="Wang H.G."/>
            <person name="Awazu S."/>
            <person name="Azumi K."/>
            <person name="Boore J."/>
            <person name="Branno M."/>
            <person name="Chin-Bow S."/>
            <person name="DeSantis R."/>
            <person name="Doyle S."/>
            <person name="Francino P."/>
            <person name="Keys D.N."/>
            <person name="Haga S."/>
            <person name="Hayashi H."/>
            <person name="Hino K."/>
            <person name="Imai K.S."/>
            <person name="Inaba K."/>
            <person name="Kano S."/>
            <person name="Kobayashi K."/>
            <person name="Kobayashi M."/>
            <person name="Lee B.I."/>
            <person name="Makabe K.W."/>
            <person name="Manohar C."/>
            <person name="Matassi G."/>
            <person name="Medina M."/>
            <person name="Mochizuki Y."/>
            <person name="Mount S."/>
            <person name="Morishita T."/>
            <person name="Miura S."/>
            <person name="Nakayama A."/>
            <person name="Nishizaka S."/>
            <person name="Nomoto H."/>
            <person name="Ohta F."/>
            <person name="Oishi K."/>
            <person name="Rigoutsos I."/>
            <person name="Sano M."/>
            <person name="Sasaki A."/>
            <person name="Sasakura Y."/>
            <person name="Shoguchi E."/>
            <person name="Shin-i T."/>
            <person name="Spagnuolo A."/>
            <person name="Stainier D."/>
            <person name="Suzuki M.M."/>
            <person name="Tassy O."/>
            <person name="Takatori N."/>
            <person name="Tokuoka M."/>
            <person name="Yagi K."/>
            <person name="Yoshizaki F."/>
            <person name="Wada S."/>
            <person name="Zhang C."/>
            <person name="Hyatt P.D."/>
            <person name="Larimer F."/>
            <person name="Detter C."/>
            <person name="Doggett N."/>
            <person name="Glavina T."/>
            <person name="Hawkins T."/>
            <person name="Richardson P."/>
            <person name="Lucas S."/>
            <person name="Kohara Y."/>
            <person name="Levine M."/>
            <person name="Satoh N."/>
            <person name="Rokhsar D.S."/>
        </authorList>
    </citation>
    <scope>NUCLEOTIDE SEQUENCE [LARGE SCALE GENOMIC DNA]</scope>
</reference>
<dbReference type="GeneTree" id="ENSGT00940000156265"/>
<dbReference type="AlphaFoldDB" id="F6YCK1"/>
<evidence type="ECO:0000256" key="2">
    <source>
        <dbReference type="ARBA" id="ARBA00022737"/>
    </source>
</evidence>
<dbReference type="Pfam" id="PF07707">
    <property type="entry name" value="BACK"/>
    <property type="match status" value="1"/>
</dbReference>
<dbReference type="GO" id="GO:0043161">
    <property type="term" value="P:proteasome-mediated ubiquitin-dependent protein catabolic process"/>
    <property type="evidence" value="ECO:0000318"/>
    <property type="project" value="GO_Central"/>
</dbReference>
<dbReference type="OMA" id="DEENCIF"/>
<protein>
    <submittedName>
        <fullName evidence="5">Kelch-like protein 3</fullName>
    </submittedName>
</protein>
<dbReference type="HOGENOM" id="CLU_004253_11_0_1"/>
<organism evidence="5 6">
    <name type="scientific">Ciona intestinalis</name>
    <name type="common">Transparent sea squirt</name>
    <name type="synonym">Ascidia intestinalis</name>
    <dbReference type="NCBI Taxonomy" id="7719"/>
    <lineage>
        <taxon>Eukaryota</taxon>
        <taxon>Metazoa</taxon>
        <taxon>Chordata</taxon>
        <taxon>Tunicata</taxon>
        <taxon>Ascidiacea</taxon>
        <taxon>Phlebobranchia</taxon>
        <taxon>Cionidae</taxon>
        <taxon>Ciona</taxon>
    </lineage>
</organism>
<feature type="region of interest" description="Disordered" evidence="3">
    <location>
        <begin position="1"/>
        <end position="24"/>
    </location>
</feature>
<name>F6YCK1_CIOIN</name>
<evidence type="ECO:0000313" key="6">
    <source>
        <dbReference type="Proteomes" id="UP000008144"/>
    </source>
</evidence>
<evidence type="ECO:0000256" key="1">
    <source>
        <dbReference type="ARBA" id="ARBA00022441"/>
    </source>
</evidence>
<dbReference type="SMART" id="SM00225">
    <property type="entry name" value="BTB"/>
    <property type="match status" value="1"/>
</dbReference>
<dbReference type="SMART" id="SM00875">
    <property type="entry name" value="BACK"/>
    <property type="match status" value="1"/>
</dbReference>
<evidence type="ECO:0000259" key="4">
    <source>
        <dbReference type="PROSITE" id="PS50097"/>
    </source>
</evidence>
<reference evidence="5" key="3">
    <citation type="submission" date="2025-09" db="UniProtKB">
        <authorList>
            <consortium name="Ensembl"/>
        </authorList>
    </citation>
    <scope>IDENTIFICATION</scope>
</reference>
<keyword evidence="2" id="KW-0677">Repeat</keyword>
<dbReference type="GeneID" id="100180202"/>
<accession>F6YCK1</accession>
<dbReference type="Proteomes" id="UP000008144">
    <property type="component" value="Unassembled WGS sequence"/>
</dbReference>
<evidence type="ECO:0000256" key="3">
    <source>
        <dbReference type="SAM" id="MobiDB-lite"/>
    </source>
</evidence>
<dbReference type="SUPFAM" id="SSF54695">
    <property type="entry name" value="POZ domain"/>
    <property type="match status" value="1"/>
</dbReference>
<dbReference type="InterPro" id="IPR000210">
    <property type="entry name" value="BTB/POZ_dom"/>
</dbReference>
<evidence type="ECO:0000313" key="5">
    <source>
        <dbReference type="Ensembl" id="ENSCINP00000000883.3"/>
    </source>
</evidence>
<accession>A0A1W2W0Y8</accession>
<dbReference type="PANTHER" id="PTHR45632">
    <property type="entry name" value="LD33804P"/>
    <property type="match status" value="1"/>
</dbReference>
<keyword evidence="6" id="KW-1185">Reference proteome</keyword>
<sequence length="321" mass="36811">MNFSFSSPDYPGQSHRKTEQEEKSGEYRFGQYLKNMLVRINQQRAEDNPLCDFTIVVGGRKFRAHSLILSTSSEYFHAMINSRMKEGIEKCVQIKNVSEEIMENILDFIYTGKIPLRVETIGQVIEAASFMQLPDLLISVVQYATKILDEENCIFFQKLGELYKLENLVQSSYKYLLDHFDEVSTTNDEFLSLTSSELNGILLDDITVSSETVVYKAVVCWVKHDLEERQQYFVKFFKLLRLQVVSVDDLANIIVKEDMVTSNCECMAAVLDSYDARVRPRLNIEQPRKKPLSGDATSIREFNIPKPTPTFGTAPFGNLMN</sequence>
<dbReference type="CDD" id="cd18186">
    <property type="entry name" value="BTB_POZ_ZBTB_KLHL-like"/>
    <property type="match status" value="1"/>
</dbReference>
<dbReference type="Pfam" id="PF00651">
    <property type="entry name" value="BTB"/>
    <property type="match status" value="1"/>
</dbReference>
<dbReference type="STRING" id="7719.ENSCINP00000000883"/>
<gene>
    <name evidence="5" type="primary">LOC100180202</name>
</gene>
<dbReference type="KEGG" id="cin:100180202"/>
<feature type="domain" description="BTB" evidence="4">
    <location>
        <begin position="51"/>
        <end position="118"/>
    </location>
</feature>
<dbReference type="GO" id="GO:0031463">
    <property type="term" value="C:Cul3-RING ubiquitin ligase complex"/>
    <property type="evidence" value="ECO:0000318"/>
    <property type="project" value="GO_Central"/>
</dbReference>
<dbReference type="InterPro" id="IPR011705">
    <property type="entry name" value="BACK"/>
</dbReference>
<dbReference type="PROSITE" id="PS50097">
    <property type="entry name" value="BTB"/>
    <property type="match status" value="1"/>
</dbReference>
<proteinExistence type="predicted"/>
<dbReference type="OrthoDB" id="8953997at2759"/>
<reference evidence="5" key="2">
    <citation type="submission" date="2025-08" db="UniProtKB">
        <authorList>
            <consortium name="Ensembl"/>
        </authorList>
    </citation>
    <scope>IDENTIFICATION</scope>
</reference>
<dbReference type="Ensembl" id="ENSCINT00000000883.3">
    <property type="protein sequence ID" value="ENSCINP00000000883.3"/>
    <property type="gene ID" value="ENSCING00000000489.3"/>
</dbReference>
<dbReference type="InterPro" id="IPR011333">
    <property type="entry name" value="SKP1/BTB/POZ_sf"/>
</dbReference>
<dbReference type="Gene3D" id="1.25.40.420">
    <property type="match status" value="1"/>
</dbReference>
<dbReference type="Gene3D" id="3.30.710.10">
    <property type="entry name" value="Potassium Channel Kv1.1, Chain A"/>
    <property type="match status" value="1"/>
</dbReference>
<dbReference type="PANTHER" id="PTHR45632:SF3">
    <property type="entry name" value="KELCH-LIKE PROTEIN 32"/>
    <property type="match status" value="1"/>
</dbReference>